<evidence type="ECO:0000256" key="3">
    <source>
        <dbReference type="ARBA" id="ARBA00006602"/>
    </source>
</evidence>
<comment type="similarity">
    <text evidence="3">Belongs to the FliH family.</text>
</comment>
<dbReference type="Pfam" id="PF02108">
    <property type="entry name" value="FliH"/>
    <property type="match status" value="1"/>
</dbReference>
<dbReference type="PANTHER" id="PTHR34982">
    <property type="entry name" value="YOP PROTEINS TRANSLOCATION PROTEIN L"/>
    <property type="match status" value="1"/>
</dbReference>
<protein>
    <recommendedName>
        <fullName evidence="4">Flagellar assembly protein FliH</fullName>
    </recommendedName>
</protein>
<dbReference type="GO" id="GO:0044781">
    <property type="term" value="P:bacterial-type flagellum organization"/>
    <property type="evidence" value="ECO:0007669"/>
    <property type="project" value="UniProtKB-KW"/>
</dbReference>
<comment type="subcellular location">
    <subcellularLocation>
        <location evidence="2">Cytoplasm</location>
    </subcellularLocation>
</comment>
<dbReference type="Proteomes" id="UP000501602">
    <property type="component" value="Chromosome"/>
</dbReference>
<dbReference type="KEGG" id="fes:HER31_07905"/>
<keyword evidence="6" id="KW-0963">Cytoplasm</keyword>
<keyword evidence="8" id="KW-0653">Protein transport</keyword>
<evidence type="ECO:0000259" key="10">
    <source>
        <dbReference type="Pfam" id="PF02108"/>
    </source>
</evidence>
<dbReference type="GO" id="GO:0015031">
    <property type="term" value="P:protein transport"/>
    <property type="evidence" value="ECO:0007669"/>
    <property type="project" value="UniProtKB-KW"/>
</dbReference>
<evidence type="ECO:0000256" key="7">
    <source>
        <dbReference type="ARBA" id="ARBA00022795"/>
    </source>
</evidence>
<name>A0A6H1UF18_9GAMM</name>
<proteinExistence type="inferred from homology"/>
<dbReference type="GO" id="GO:0005829">
    <property type="term" value="C:cytosol"/>
    <property type="evidence" value="ECO:0007669"/>
    <property type="project" value="TreeGrafter"/>
</dbReference>
<evidence type="ECO:0000256" key="1">
    <source>
        <dbReference type="ARBA" id="ARBA00003041"/>
    </source>
</evidence>
<dbReference type="InterPro" id="IPR018035">
    <property type="entry name" value="Flagellar_FliH/T3SS_HrpE"/>
</dbReference>
<dbReference type="GO" id="GO:0071973">
    <property type="term" value="P:bacterial-type flagellum-dependent cell motility"/>
    <property type="evidence" value="ECO:0007669"/>
    <property type="project" value="InterPro"/>
</dbReference>
<evidence type="ECO:0000256" key="8">
    <source>
        <dbReference type="ARBA" id="ARBA00022927"/>
    </source>
</evidence>
<dbReference type="RefSeq" id="WP_168660067.1">
    <property type="nucleotide sequence ID" value="NZ_CP051180.1"/>
</dbReference>
<evidence type="ECO:0000256" key="6">
    <source>
        <dbReference type="ARBA" id="ARBA00022490"/>
    </source>
</evidence>
<dbReference type="GO" id="GO:0009288">
    <property type="term" value="C:bacterial-type flagellum"/>
    <property type="evidence" value="ECO:0007669"/>
    <property type="project" value="InterPro"/>
</dbReference>
<organism evidence="11 12">
    <name type="scientific">Ferrimonas lipolytica</name>
    <dbReference type="NCBI Taxonomy" id="2724191"/>
    <lineage>
        <taxon>Bacteria</taxon>
        <taxon>Pseudomonadati</taxon>
        <taxon>Pseudomonadota</taxon>
        <taxon>Gammaproteobacteria</taxon>
        <taxon>Alteromonadales</taxon>
        <taxon>Ferrimonadaceae</taxon>
        <taxon>Ferrimonas</taxon>
    </lineage>
</organism>
<evidence type="ECO:0000313" key="11">
    <source>
        <dbReference type="EMBL" id="QIZ76806.1"/>
    </source>
</evidence>
<evidence type="ECO:0000256" key="5">
    <source>
        <dbReference type="ARBA" id="ARBA00022448"/>
    </source>
</evidence>
<dbReference type="PRINTS" id="PR01003">
    <property type="entry name" value="FLGFLIH"/>
</dbReference>
<keyword evidence="12" id="KW-1185">Reference proteome</keyword>
<dbReference type="EMBL" id="CP051180">
    <property type="protein sequence ID" value="QIZ76806.1"/>
    <property type="molecule type" value="Genomic_DNA"/>
</dbReference>
<accession>A0A6H1UF18</accession>
<dbReference type="InterPro" id="IPR051472">
    <property type="entry name" value="T3SS_Stator/FliH"/>
</dbReference>
<sequence>MNQSSWRLANVDARNYRFMALDSEQQSQWSSYQDAIDKGYQAGLEQGTQEGLQQGQKQGYQQGKKEGYLVGEAQGLAASKKQSEQELLQLTVPIEAIKQQLLQHHQQQLVQQQQVIIALVQQICDKVIRQELQLQPERIVPLIEDTLASLPSGAQQVRVRLHPATHKAIAALPQLAAWQLDSDPELNIGDLIVETEQSEADASAELRLQACMEKLVEHLTCDRT</sequence>
<evidence type="ECO:0000256" key="2">
    <source>
        <dbReference type="ARBA" id="ARBA00004496"/>
    </source>
</evidence>
<dbReference type="PANTHER" id="PTHR34982:SF1">
    <property type="entry name" value="FLAGELLAR ASSEMBLY PROTEIN FLIH"/>
    <property type="match status" value="1"/>
</dbReference>
<dbReference type="GO" id="GO:0003774">
    <property type="term" value="F:cytoskeletal motor activity"/>
    <property type="evidence" value="ECO:0007669"/>
    <property type="project" value="InterPro"/>
</dbReference>
<dbReference type="InterPro" id="IPR000563">
    <property type="entry name" value="Flag_FliH"/>
</dbReference>
<evidence type="ECO:0000313" key="12">
    <source>
        <dbReference type="Proteomes" id="UP000501602"/>
    </source>
</evidence>
<feature type="domain" description="Flagellar assembly protein FliH/Type III secretion system HrpE" evidence="10">
    <location>
        <begin position="94"/>
        <end position="210"/>
    </location>
</feature>
<reference evidence="11 12" key="1">
    <citation type="submission" date="2020-04" db="EMBL/GenBank/DDBJ databases">
        <title>Ferrimonas sp. S7 isolated from sea water.</title>
        <authorList>
            <person name="Bae S.S."/>
            <person name="Baek K."/>
        </authorList>
    </citation>
    <scope>NUCLEOTIDE SEQUENCE [LARGE SCALE GENOMIC DNA]</scope>
    <source>
        <strain evidence="11 12">S7</strain>
    </source>
</reference>
<evidence type="ECO:0000256" key="9">
    <source>
        <dbReference type="ARBA" id="ARBA00023225"/>
    </source>
</evidence>
<evidence type="ECO:0000256" key="4">
    <source>
        <dbReference type="ARBA" id="ARBA00016507"/>
    </source>
</evidence>
<gene>
    <name evidence="11" type="ORF">HER31_07905</name>
</gene>
<dbReference type="AlphaFoldDB" id="A0A6H1UF18"/>
<keyword evidence="7" id="KW-1005">Bacterial flagellum biogenesis</keyword>
<comment type="function">
    <text evidence="1">Needed for flagellar regrowth and assembly.</text>
</comment>
<keyword evidence="9" id="KW-1006">Bacterial flagellum protein export</keyword>
<keyword evidence="5" id="KW-0813">Transport</keyword>